<accession>A0A0A9GJ96</accession>
<reference evidence="1" key="1">
    <citation type="submission" date="2014-09" db="EMBL/GenBank/DDBJ databases">
        <authorList>
            <person name="Magalhaes I.L.F."/>
            <person name="Oliveira U."/>
            <person name="Santos F.R."/>
            <person name="Vidigal T.H.D.A."/>
            <person name="Brescovit A.D."/>
            <person name="Santos A.J."/>
        </authorList>
    </citation>
    <scope>NUCLEOTIDE SEQUENCE</scope>
    <source>
        <tissue evidence="1">Shoot tissue taken approximately 20 cm above the soil surface</tissue>
    </source>
</reference>
<name>A0A0A9GJ96_ARUDO</name>
<reference evidence="1" key="2">
    <citation type="journal article" date="2015" name="Data Brief">
        <title>Shoot transcriptome of the giant reed, Arundo donax.</title>
        <authorList>
            <person name="Barrero R.A."/>
            <person name="Guerrero F.D."/>
            <person name="Moolhuijzen P."/>
            <person name="Goolsby J.A."/>
            <person name="Tidwell J."/>
            <person name="Bellgard S.E."/>
            <person name="Bellgard M.I."/>
        </authorList>
    </citation>
    <scope>NUCLEOTIDE SEQUENCE</scope>
    <source>
        <tissue evidence="1">Shoot tissue taken approximately 20 cm above the soil surface</tissue>
    </source>
</reference>
<organism evidence="1">
    <name type="scientific">Arundo donax</name>
    <name type="common">Giant reed</name>
    <name type="synonym">Donax arundinaceus</name>
    <dbReference type="NCBI Taxonomy" id="35708"/>
    <lineage>
        <taxon>Eukaryota</taxon>
        <taxon>Viridiplantae</taxon>
        <taxon>Streptophyta</taxon>
        <taxon>Embryophyta</taxon>
        <taxon>Tracheophyta</taxon>
        <taxon>Spermatophyta</taxon>
        <taxon>Magnoliopsida</taxon>
        <taxon>Liliopsida</taxon>
        <taxon>Poales</taxon>
        <taxon>Poaceae</taxon>
        <taxon>PACMAD clade</taxon>
        <taxon>Arundinoideae</taxon>
        <taxon>Arundineae</taxon>
        <taxon>Arundo</taxon>
    </lineage>
</organism>
<dbReference type="AlphaFoldDB" id="A0A0A9GJ96"/>
<evidence type="ECO:0000313" key="1">
    <source>
        <dbReference type="EMBL" id="JAE20763.1"/>
    </source>
</evidence>
<dbReference type="EMBL" id="GBRH01177133">
    <property type="protein sequence ID" value="JAE20763.1"/>
    <property type="molecule type" value="Transcribed_RNA"/>
</dbReference>
<sequence>METKRITAGNENISRSAQYDIPTLGSSVDAPRVNKHTTFLGQECQHENYLQRQKSR</sequence>
<protein>
    <submittedName>
        <fullName evidence="1">Uncharacterized protein</fullName>
    </submittedName>
</protein>
<proteinExistence type="predicted"/>